<dbReference type="OrthoDB" id="10264738at2759"/>
<dbReference type="CDD" id="cd00143">
    <property type="entry name" value="PP2Cc"/>
    <property type="match status" value="1"/>
</dbReference>
<dbReference type="PANTHER" id="PTHR13832:SF565">
    <property type="entry name" value="AT28366P-RELATED"/>
    <property type="match status" value="1"/>
</dbReference>
<evidence type="ECO:0000256" key="5">
    <source>
        <dbReference type="ARBA" id="ARBA00022723"/>
    </source>
</evidence>
<reference evidence="11" key="1">
    <citation type="submission" date="2022-01" db="UniProtKB">
        <authorList>
            <consortium name="EnsemblMetazoa"/>
        </authorList>
    </citation>
    <scope>IDENTIFICATION</scope>
</reference>
<dbReference type="PROSITE" id="PS01032">
    <property type="entry name" value="PPM_1"/>
    <property type="match status" value="1"/>
</dbReference>
<evidence type="ECO:0000256" key="3">
    <source>
        <dbReference type="ARBA" id="ARBA00006702"/>
    </source>
</evidence>
<name>A0A8I6RH68_CIMLE</name>
<dbReference type="KEGG" id="clec:106664165"/>
<gene>
    <name evidence="11" type="primary">106664165</name>
</gene>
<evidence type="ECO:0000256" key="8">
    <source>
        <dbReference type="ARBA" id="ARBA00023211"/>
    </source>
</evidence>
<dbReference type="EnsemblMetazoa" id="XM_014389619.2">
    <property type="protein sequence ID" value="XP_014245105.1"/>
    <property type="gene ID" value="LOC106664165"/>
</dbReference>
<dbReference type="Gene3D" id="3.60.40.10">
    <property type="entry name" value="PPM-type phosphatase domain"/>
    <property type="match status" value="1"/>
</dbReference>
<dbReference type="SMART" id="SM00332">
    <property type="entry name" value="PP2Cc"/>
    <property type="match status" value="1"/>
</dbReference>
<dbReference type="InterPro" id="IPR036457">
    <property type="entry name" value="PPM-type-like_dom_sf"/>
</dbReference>
<evidence type="ECO:0000256" key="6">
    <source>
        <dbReference type="ARBA" id="ARBA00022801"/>
    </source>
</evidence>
<evidence type="ECO:0000256" key="9">
    <source>
        <dbReference type="RuleBase" id="RU003465"/>
    </source>
</evidence>
<proteinExistence type="inferred from homology"/>
<dbReference type="Pfam" id="PF00481">
    <property type="entry name" value="PP2C"/>
    <property type="match status" value="1"/>
</dbReference>
<dbReference type="EC" id="3.1.3.16" evidence="4"/>
<evidence type="ECO:0000313" key="11">
    <source>
        <dbReference type="EnsemblMetazoa" id="XP_014245105.1"/>
    </source>
</evidence>
<comment type="cofactor">
    <cofactor evidence="2">
        <name>Mg(2+)</name>
        <dbReference type="ChEBI" id="CHEBI:18420"/>
    </cofactor>
</comment>
<organism evidence="11 12">
    <name type="scientific">Cimex lectularius</name>
    <name type="common">Bed bug</name>
    <name type="synonym">Acanthia lectularia</name>
    <dbReference type="NCBI Taxonomy" id="79782"/>
    <lineage>
        <taxon>Eukaryota</taxon>
        <taxon>Metazoa</taxon>
        <taxon>Ecdysozoa</taxon>
        <taxon>Arthropoda</taxon>
        <taxon>Hexapoda</taxon>
        <taxon>Insecta</taxon>
        <taxon>Pterygota</taxon>
        <taxon>Neoptera</taxon>
        <taxon>Paraneoptera</taxon>
        <taxon>Hemiptera</taxon>
        <taxon>Heteroptera</taxon>
        <taxon>Panheteroptera</taxon>
        <taxon>Cimicomorpha</taxon>
        <taxon>Cimicidae</taxon>
        <taxon>Cimex</taxon>
    </lineage>
</organism>
<evidence type="ECO:0000313" key="12">
    <source>
        <dbReference type="Proteomes" id="UP000494040"/>
    </source>
</evidence>
<feature type="domain" description="PPM-type phosphatase" evidence="10">
    <location>
        <begin position="36"/>
        <end position="298"/>
    </location>
</feature>
<dbReference type="InterPro" id="IPR001932">
    <property type="entry name" value="PPM-type_phosphatase-like_dom"/>
</dbReference>
<evidence type="ECO:0000256" key="2">
    <source>
        <dbReference type="ARBA" id="ARBA00001946"/>
    </source>
</evidence>
<evidence type="ECO:0000259" key="10">
    <source>
        <dbReference type="PROSITE" id="PS51746"/>
    </source>
</evidence>
<dbReference type="PANTHER" id="PTHR13832">
    <property type="entry name" value="PROTEIN PHOSPHATASE 2C"/>
    <property type="match status" value="1"/>
</dbReference>
<evidence type="ECO:0000256" key="4">
    <source>
        <dbReference type="ARBA" id="ARBA00013081"/>
    </source>
</evidence>
<dbReference type="AlphaFoldDB" id="A0A8I6RH68"/>
<dbReference type="PROSITE" id="PS51746">
    <property type="entry name" value="PPM_2"/>
    <property type="match status" value="1"/>
</dbReference>
<evidence type="ECO:0000256" key="7">
    <source>
        <dbReference type="ARBA" id="ARBA00022912"/>
    </source>
</evidence>
<protein>
    <recommendedName>
        <fullName evidence="4">protein-serine/threonine phosphatase</fullName>
        <ecNumber evidence="4">3.1.3.16</ecNumber>
    </recommendedName>
</protein>
<dbReference type="Proteomes" id="UP000494040">
    <property type="component" value="Unassembled WGS sequence"/>
</dbReference>
<keyword evidence="5" id="KW-0479">Metal-binding</keyword>
<evidence type="ECO:0000256" key="1">
    <source>
        <dbReference type="ARBA" id="ARBA00001936"/>
    </source>
</evidence>
<keyword evidence="8" id="KW-0464">Manganese</keyword>
<comment type="similarity">
    <text evidence="3 9">Belongs to the PP2C family.</text>
</comment>
<dbReference type="SUPFAM" id="SSF81606">
    <property type="entry name" value="PP2C-like"/>
    <property type="match status" value="1"/>
</dbReference>
<dbReference type="GO" id="GO:0004722">
    <property type="term" value="F:protein serine/threonine phosphatase activity"/>
    <property type="evidence" value="ECO:0007669"/>
    <property type="project" value="UniProtKB-EC"/>
</dbReference>
<dbReference type="InterPro" id="IPR000222">
    <property type="entry name" value="PP2C_BS"/>
</dbReference>
<keyword evidence="7 9" id="KW-0904">Protein phosphatase</keyword>
<keyword evidence="6 9" id="KW-0378">Hydrolase</keyword>
<dbReference type="OMA" id="FYCANIG"/>
<sequence length="303" mass="34326">MGYRYQGCSRYPHPANLLSCPDTRKQTSMTYNNDFSVATSKMQGWRPSMEDVAMILLDIPGDNSETSYFGVFDGHGGSKVSQFVGRNLHRFIMHQPEWQTNLKEAIYRGFLDCDEAMRREEGLVRDMSGTTAVTIFIRDNVLYCGNVGDSRAIAYESNRVVPLSFDHKPTVPTEFRRIVSAGGFVEGDRVNGSLALSRALGDFDYKNPELNPVHQIVSPVPEIVIKKIDRAWEFIVLACDGIWEVMSSHMVAEFVRARIRDRMPLNFICEALLTRCLSPRCDGLGLGCDNMTVIIIKFLWSRY</sequence>
<dbReference type="InterPro" id="IPR015655">
    <property type="entry name" value="PP2C"/>
</dbReference>
<dbReference type="GO" id="GO:0046872">
    <property type="term" value="F:metal ion binding"/>
    <property type="evidence" value="ECO:0007669"/>
    <property type="project" value="UniProtKB-KW"/>
</dbReference>
<keyword evidence="12" id="KW-1185">Reference proteome</keyword>
<comment type="cofactor">
    <cofactor evidence="1">
        <name>Mn(2+)</name>
        <dbReference type="ChEBI" id="CHEBI:29035"/>
    </cofactor>
</comment>
<accession>A0A8I6RH68</accession>